<name>A0A286P368_9GAMM</name>
<dbReference type="Proteomes" id="UP000266313">
    <property type="component" value="Chromosome"/>
</dbReference>
<evidence type="ECO:0000313" key="2">
    <source>
        <dbReference type="Proteomes" id="UP000266313"/>
    </source>
</evidence>
<reference evidence="1 2" key="1">
    <citation type="submission" date="2016-12" db="EMBL/GenBank/DDBJ databases">
        <title>Genome sequencing of Methylocaldum marinum.</title>
        <authorList>
            <person name="Takeuchi M."/>
            <person name="Kamagata Y."/>
            <person name="Hiraoka S."/>
            <person name="Oshima K."/>
            <person name="Hattori M."/>
            <person name="Iwasaki W."/>
        </authorList>
    </citation>
    <scope>NUCLEOTIDE SEQUENCE [LARGE SCALE GENOMIC DNA]</scope>
    <source>
        <strain evidence="1 2">S8</strain>
    </source>
</reference>
<proteinExistence type="predicted"/>
<protein>
    <submittedName>
        <fullName evidence="1">Uncharacterized protein</fullName>
    </submittedName>
</protein>
<dbReference type="AlphaFoldDB" id="A0A286P368"/>
<gene>
    <name evidence="1" type="ORF">sS8_0121</name>
</gene>
<accession>A0A286P368</accession>
<keyword evidence="2" id="KW-1185">Reference proteome</keyword>
<organism evidence="1 2">
    <name type="scientific">Methylocaldum marinum</name>
    <dbReference type="NCBI Taxonomy" id="1432792"/>
    <lineage>
        <taxon>Bacteria</taxon>
        <taxon>Pseudomonadati</taxon>
        <taxon>Pseudomonadota</taxon>
        <taxon>Gammaproteobacteria</taxon>
        <taxon>Methylococcales</taxon>
        <taxon>Methylococcaceae</taxon>
        <taxon>Methylocaldum</taxon>
    </lineage>
</organism>
<dbReference type="EMBL" id="AP017928">
    <property type="protein sequence ID" value="BBA32090.1"/>
    <property type="molecule type" value="Genomic_DNA"/>
</dbReference>
<dbReference type="KEGG" id="mmai:sS8_0121"/>
<evidence type="ECO:0000313" key="1">
    <source>
        <dbReference type="EMBL" id="BBA32090.1"/>
    </source>
</evidence>
<sequence length="78" mass="8150">MELGGCTIVRYSTAFSPRHAFRKDAGPSRPPGSARTIPGFAIAAGNRPVEQACGSKTRLAAAGPGRTKLAYSMPMLSE</sequence>